<evidence type="ECO:0000313" key="1">
    <source>
        <dbReference type="EMBL" id="OGF80881.1"/>
    </source>
</evidence>
<dbReference type="Proteomes" id="UP000178114">
    <property type="component" value="Unassembled WGS sequence"/>
</dbReference>
<organism evidence="1 2">
    <name type="scientific">Candidatus Giovannonibacteria bacterium RIFCSPLOWO2_01_FULL_45_34</name>
    <dbReference type="NCBI Taxonomy" id="1798351"/>
    <lineage>
        <taxon>Bacteria</taxon>
        <taxon>Candidatus Giovannoniibacteriota</taxon>
    </lineage>
</organism>
<sequence>MILEVRFNKHLAEKALAFTTRNNMSLCITGFMTRTITKLQHPVASSAHYHKNLRNLKSDYHIFSGAEIPKKTTKY</sequence>
<reference evidence="1 2" key="1">
    <citation type="journal article" date="2016" name="Nat. Commun.">
        <title>Thousands of microbial genomes shed light on interconnected biogeochemical processes in an aquifer system.</title>
        <authorList>
            <person name="Anantharaman K."/>
            <person name="Brown C.T."/>
            <person name="Hug L.A."/>
            <person name="Sharon I."/>
            <person name="Castelle C.J."/>
            <person name="Probst A.J."/>
            <person name="Thomas B.C."/>
            <person name="Singh A."/>
            <person name="Wilkins M.J."/>
            <person name="Karaoz U."/>
            <person name="Brodie E.L."/>
            <person name="Williams K.H."/>
            <person name="Hubbard S.S."/>
            <person name="Banfield J.F."/>
        </authorList>
    </citation>
    <scope>NUCLEOTIDE SEQUENCE [LARGE SCALE GENOMIC DNA]</scope>
</reference>
<dbReference type="STRING" id="1798351.A2930_01030"/>
<comment type="caution">
    <text evidence="1">The sequence shown here is derived from an EMBL/GenBank/DDBJ whole genome shotgun (WGS) entry which is preliminary data.</text>
</comment>
<dbReference type="EMBL" id="MFID01000025">
    <property type="protein sequence ID" value="OGF80881.1"/>
    <property type="molecule type" value="Genomic_DNA"/>
</dbReference>
<protein>
    <submittedName>
        <fullName evidence="1">Uncharacterized protein</fullName>
    </submittedName>
</protein>
<proteinExistence type="predicted"/>
<gene>
    <name evidence="1" type="ORF">A2930_01030</name>
</gene>
<accession>A0A1F5WZY8</accession>
<dbReference type="AlphaFoldDB" id="A0A1F5WZY8"/>
<evidence type="ECO:0000313" key="2">
    <source>
        <dbReference type="Proteomes" id="UP000178114"/>
    </source>
</evidence>
<name>A0A1F5WZY8_9BACT</name>